<proteinExistence type="predicted"/>
<gene>
    <name evidence="1" type="ORF">Amon02_000293700</name>
</gene>
<reference evidence="1" key="1">
    <citation type="submission" date="2023-04" db="EMBL/GenBank/DDBJ databases">
        <title>Ambrosiozyma monospora NBRC 10751.</title>
        <authorList>
            <person name="Ichikawa N."/>
            <person name="Sato H."/>
            <person name="Tonouchi N."/>
        </authorList>
    </citation>
    <scope>NUCLEOTIDE SEQUENCE</scope>
    <source>
        <strain evidence="1">NBRC 10751</strain>
    </source>
</reference>
<comment type="caution">
    <text evidence="1">The sequence shown here is derived from an EMBL/GenBank/DDBJ whole genome shotgun (WGS) entry which is preliminary data.</text>
</comment>
<sequence length="187" mass="21353">MAKKISKHSRAARRGEIDVSGTNENRDLEAIPRLHKTDTISPMIRASAERNQQLLSQRLQKKKSKTGRVGKNDGLSKIRQNRGSILSDKLSSKIDASIARANMIKFTRKSSWEQTNKLTKLELLKTKMKNKIALNEKRKLEQEKQDHDQMAQDDDELNMDLDETKEEVPTLVTKQNAFELLGEDVEA</sequence>
<dbReference type="Proteomes" id="UP001165064">
    <property type="component" value="Unassembled WGS sequence"/>
</dbReference>
<evidence type="ECO:0000313" key="1">
    <source>
        <dbReference type="EMBL" id="GME77210.1"/>
    </source>
</evidence>
<name>A0ACB5SZG6_AMBMO</name>
<accession>A0ACB5SZG6</accession>
<dbReference type="EMBL" id="BSXS01001776">
    <property type="protein sequence ID" value="GME77210.1"/>
    <property type="molecule type" value="Genomic_DNA"/>
</dbReference>
<keyword evidence="2" id="KW-1185">Reference proteome</keyword>
<evidence type="ECO:0000313" key="2">
    <source>
        <dbReference type="Proteomes" id="UP001165064"/>
    </source>
</evidence>
<organism evidence="1 2">
    <name type="scientific">Ambrosiozyma monospora</name>
    <name type="common">Yeast</name>
    <name type="synonym">Endomycopsis monosporus</name>
    <dbReference type="NCBI Taxonomy" id="43982"/>
    <lineage>
        <taxon>Eukaryota</taxon>
        <taxon>Fungi</taxon>
        <taxon>Dikarya</taxon>
        <taxon>Ascomycota</taxon>
        <taxon>Saccharomycotina</taxon>
        <taxon>Pichiomycetes</taxon>
        <taxon>Pichiales</taxon>
        <taxon>Pichiaceae</taxon>
        <taxon>Ambrosiozyma</taxon>
    </lineage>
</organism>
<protein>
    <submittedName>
        <fullName evidence="1">Unnamed protein product</fullName>
    </submittedName>
</protein>